<keyword evidence="5 9" id="KW-0067">ATP-binding</keyword>
<keyword evidence="7 9" id="KW-0030">Aminoacyl-tRNA synthetase</keyword>
<dbReference type="FunFam" id="3.90.800.10:FF:000001">
    <property type="entry name" value="Glutamine--tRNA ligase"/>
    <property type="match status" value="1"/>
</dbReference>
<evidence type="ECO:0000259" key="11">
    <source>
        <dbReference type="Pfam" id="PF03950"/>
    </source>
</evidence>
<dbReference type="GO" id="GO:0004819">
    <property type="term" value="F:glutamine-tRNA ligase activity"/>
    <property type="evidence" value="ECO:0007669"/>
    <property type="project" value="UniProtKB-EC"/>
</dbReference>
<evidence type="ECO:0000313" key="13">
    <source>
        <dbReference type="RefSeq" id="XP_027193929.1"/>
    </source>
</evidence>
<evidence type="ECO:0000256" key="9">
    <source>
        <dbReference type="RuleBase" id="RU363037"/>
    </source>
</evidence>
<comment type="similarity">
    <text evidence="1 9">Belongs to the class-I aminoacyl-tRNA synthetase family.</text>
</comment>
<dbReference type="PANTHER" id="PTHR43097">
    <property type="entry name" value="GLUTAMINE-TRNA LIGASE"/>
    <property type="match status" value="1"/>
</dbReference>
<dbReference type="RefSeq" id="XP_027193929.1">
    <property type="nucleotide sequence ID" value="XM_027338128.1"/>
</dbReference>
<gene>
    <name evidence="13" type="primary">LOC113788663</name>
</gene>
<dbReference type="FunFam" id="1.10.1160.10:FF:000001">
    <property type="entry name" value="Glutamine--tRNA ligase"/>
    <property type="match status" value="1"/>
</dbReference>
<evidence type="ECO:0000313" key="12">
    <source>
        <dbReference type="Proteomes" id="UP000515146"/>
    </source>
</evidence>
<dbReference type="AlphaFoldDB" id="A0A6P6XPY4"/>
<dbReference type="GO" id="GO:0017101">
    <property type="term" value="C:aminoacyl-tRNA synthetase multienzyme complex"/>
    <property type="evidence" value="ECO:0007669"/>
    <property type="project" value="UniProtKB-ARBA"/>
</dbReference>
<dbReference type="InParanoid" id="A0A6P6XPY4"/>
<protein>
    <recommendedName>
        <fullName evidence="2">glutamine--tRNA ligase</fullName>
        <ecNumber evidence="2">6.1.1.18</ecNumber>
    </recommendedName>
</protein>
<dbReference type="FunFam" id="3.40.50.620:FF:000037">
    <property type="entry name" value="Glutamine--tRNA ligase cytoplasmic"/>
    <property type="match status" value="1"/>
</dbReference>
<dbReference type="SUPFAM" id="SSF52374">
    <property type="entry name" value="Nucleotidylyl transferase"/>
    <property type="match status" value="1"/>
</dbReference>
<dbReference type="InterPro" id="IPR000924">
    <property type="entry name" value="Glu/Gln-tRNA-synth"/>
</dbReference>
<dbReference type="Pfam" id="PF00749">
    <property type="entry name" value="tRNA-synt_1c"/>
    <property type="match status" value="1"/>
</dbReference>
<dbReference type="EC" id="6.1.1.18" evidence="2"/>
<dbReference type="KEGG" id="dpte:113788663"/>
<dbReference type="InterPro" id="IPR001412">
    <property type="entry name" value="aa-tRNA-synth_I_CS"/>
</dbReference>
<dbReference type="OMA" id="MISREGM"/>
<evidence type="ECO:0000256" key="3">
    <source>
        <dbReference type="ARBA" id="ARBA00022598"/>
    </source>
</evidence>
<dbReference type="GO" id="GO:0005829">
    <property type="term" value="C:cytosol"/>
    <property type="evidence" value="ECO:0007669"/>
    <property type="project" value="TreeGrafter"/>
</dbReference>
<dbReference type="InterPro" id="IPR020061">
    <property type="entry name" value="Glu_tRNA_lig_a-bdl"/>
</dbReference>
<evidence type="ECO:0000256" key="1">
    <source>
        <dbReference type="ARBA" id="ARBA00005594"/>
    </source>
</evidence>
<dbReference type="OrthoDB" id="191598at2759"/>
<proteinExistence type="inferred from homology"/>
<evidence type="ECO:0000256" key="5">
    <source>
        <dbReference type="ARBA" id="ARBA00022840"/>
    </source>
</evidence>
<dbReference type="Proteomes" id="UP000515146">
    <property type="component" value="Unplaced"/>
</dbReference>
<dbReference type="Gene3D" id="1.10.1160.10">
    <property type="entry name" value="Glutamyl-trna Synthetase, Domain 2"/>
    <property type="match status" value="1"/>
</dbReference>
<keyword evidence="12" id="KW-1185">Reference proteome</keyword>
<dbReference type="Gene3D" id="3.40.50.620">
    <property type="entry name" value="HUPs"/>
    <property type="match status" value="1"/>
</dbReference>
<comment type="catalytic activity">
    <reaction evidence="8">
        <text>tRNA(Gln) + L-glutamine + ATP = L-glutaminyl-tRNA(Gln) + AMP + diphosphate</text>
        <dbReference type="Rhea" id="RHEA:20121"/>
        <dbReference type="Rhea" id="RHEA-COMP:9662"/>
        <dbReference type="Rhea" id="RHEA-COMP:9681"/>
        <dbReference type="ChEBI" id="CHEBI:30616"/>
        <dbReference type="ChEBI" id="CHEBI:33019"/>
        <dbReference type="ChEBI" id="CHEBI:58359"/>
        <dbReference type="ChEBI" id="CHEBI:78442"/>
        <dbReference type="ChEBI" id="CHEBI:78521"/>
        <dbReference type="ChEBI" id="CHEBI:456215"/>
        <dbReference type="EC" id="6.1.1.18"/>
    </reaction>
</comment>
<keyword evidence="3 9" id="KW-0436">Ligase</keyword>
<organism evidence="12 13">
    <name type="scientific">Dermatophagoides pteronyssinus</name>
    <name type="common">European house dust mite</name>
    <dbReference type="NCBI Taxonomy" id="6956"/>
    <lineage>
        <taxon>Eukaryota</taxon>
        <taxon>Metazoa</taxon>
        <taxon>Ecdysozoa</taxon>
        <taxon>Arthropoda</taxon>
        <taxon>Chelicerata</taxon>
        <taxon>Arachnida</taxon>
        <taxon>Acari</taxon>
        <taxon>Acariformes</taxon>
        <taxon>Sarcoptiformes</taxon>
        <taxon>Astigmata</taxon>
        <taxon>Psoroptidia</taxon>
        <taxon>Analgoidea</taxon>
        <taxon>Pyroglyphidae</taxon>
        <taxon>Dermatophagoidinae</taxon>
        <taxon>Dermatophagoides</taxon>
    </lineage>
</organism>
<dbReference type="GO" id="GO:0006425">
    <property type="term" value="P:glutaminyl-tRNA aminoacylation"/>
    <property type="evidence" value="ECO:0007669"/>
    <property type="project" value="InterPro"/>
</dbReference>
<sequence length="428" mass="49501">MKNEINVAEYSNFITDIIEKDLKSGVVKSVKTRFPPEPNGYLHIGHAKALCLNQWIAQKYNGTCSLRFDDTNPLNENDEYINAILADVKWLGFECKDLVFNSSNYFDTLVSYAEKLIMKGLAYVDFQSEEAVRLNRGNIKEPGKNSPYRDTSVESNLKFFENMKKGLYKSGESILRAKIDMSAGNMNMRDPILYRIIDTPHPRTHSKWKIYPTYDFAHGQCDSIEGITHSICTLEFFNHRPLYNWLQKELEIRPSHQIEFARFNLTYTVMSKRKLLEIVNNNLVNGWDDPRMPTLSGMRRRGYPPEAIKTFVFKIGVSKREHLIQLDKLENIVRNCLENSPKVFALHKPVKVTISNYGEYEQLSQTSEAADLIKNFPKSIYIDASDFLLKLTPDWKRLSLGTSVRLKNLAIVVCDEVSLNWFLRLLLM</sequence>
<dbReference type="PROSITE" id="PS00178">
    <property type="entry name" value="AA_TRNA_LIGASE_I"/>
    <property type="match status" value="1"/>
</dbReference>
<name>A0A6P6XPY4_DERPT</name>
<accession>A0A6P6XPY4</accession>
<evidence type="ECO:0000256" key="2">
    <source>
        <dbReference type="ARBA" id="ARBA00012836"/>
    </source>
</evidence>
<feature type="domain" description="Glutamyl/glutaminyl-tRNA synthetase class Ib anti-codon binding" evidence="11">
    <location>
        <begin position="341"/>
        <end position="418"/>
    </location>
</feature>
<dbReference type="Gene3D" id="2.40.240.10">
    <property type="entry name" value="Ribosomal Protein L25, Chain P"/>
    <property type="match status" value="1"/>
</dbReference>
<dbReference type="Pfam" id="PF03950">
    <property type="entry name" value="tRNA-synt_1c_C"/>
    <property type="match status" value="1"/>
</dbReference>
<evidence type="ECO:0000256" key="8">
    <source>
        <dbReference type="ARBA" id="ARBA00048270"/>
    </source>
</evidence>
<dbReference type="InterPro" id="IPR011035">
    <property type="entry name" value="Ribosomal_bL25/Gln-tRNA_synth"/>
</dbReference>
<dbReference type="GO" id="GO:0005524">
    <property type="term" value="F:ATP binding"/>
    <property type="evidence" value="ECO:0007669"/>
    <property type="project" value="UniProtKB-KW"/>
</dbReference>
<reference evidence="13" key="1">
    <citation type="submission" date="2025-08" db="UniProtKB">
        <authorList>
            <consortium name="RefSeq"/>
        </authorList>
    </citation>
    <scope>IDENTIFICATION</scope>
    <source>
        <strain evidence="13">Airmid</strain>
    </source>
</reference>
<dbReference type="Gene3D" id="3.90.800.10">
    <property type="entry name" value="Glutamyl-tRNA Synthetase, Domain 3"/>
    <property type="match status" value="1"/>
</dbReference>
<feature type="domain" description="Glutamyl/glutaminyl-tRNA synthetase class Ib catalytic" evidence="10">
    <location>
        <begin position="30"/>
        <end position="337"/>
    </location>
</feature>
<evidence type="ECO:0000256" key="6">
    <source>
        <dbReference type="ARBA" id="ARBA00022917"/>
    </source>
</evidence>
<dbReference type="InterPro" id="IPR050132">
    <property type="entry name" value="Gln/Glu-tRNA_Ligase"/>
</dbReference>
<dbReference type="PANTHER" id="PTHR43097:SF4">
    <property type="entry name" value="GLUTAMINE--TRNA LIGASE"/>
    <property type="match status" value="1"/>
</dbReference>
<dbReference type="InterPro" id="IPR020058">
    <property type="entry name" value="Glu/Gln-tRNA-synth_Ib_cat-dom"/>
</dbReference>
<dbReference type="InterPro" id="IPR020056">
    <property type="entry name" value="Rbsml_bL25/Gln-tRNA_synth_N"/>
</dbReference>
<evidence type="ECO:0000256" key="4">
    <source>
        <dbReference type="ARBA" id="ARBA00022741"/>
    </source>
</evidence>
<evidence type="ECO:0000256" key="7">
    <source>
        <dbReference type="ARBA" id="ARBA00023146"/>
    </source>
</evidence>
<dbReference type="InterPro" id="IPR020059">
    <property type="entry name" value="Glu/Gln-tRNA-synth_Ib_codon-bd"/>
</dbReference>
<evidence type="ECO:0000259" key="10">
    <source>
        <dbReference type="Pfam" id="PF00749"/>
    </source>
</evidence>
<dbReference type="InterPro" id="IPR004514">
    <property type="entry name" value="Gln-tRNA-synth"/>
</dbReference>
<keyword evidence="4 9" id="KW-0547">Nucleotide-binding</keyword>
<keyword evidence="6 9" id="KW-0648">Protein biosynthesis</keyword>
<dbReference type="PRINTS" id="PR00987">
    <property type="entry name" value="TRNASYNTHGLU"/>
</dbReference>
<dbReference type="SUPFAM" id="SSF50715">
    <property type="entry name" value="Ribosomal protein L25-like"/>
    <property type="match status" value="1"/>
</dbReference>
<dbReference type="NCBIfam" id="TIGR00440">
    <property type="entry name" value="glnS"/>
    <property type="match status" value="1"/>
</dbReference>
<dbReference type="InterPro" id="IPR014729">
    <property type="entry name" value="Rossmann-like_a/b/a_fold"/>
</dbReference>